<gene>
    <name evidence="1" type="ORF">GYMLUDRAFT_736406</name>
</gene>
<dbReference type="EMBL" id="KN834788">
    <property type="protein sequence ID" value="KIK57862.1"/>
    <property type="molecule type" value="Genomic_DNA"/>
</dbReference>
<evidence type="ECO:0000313" key="1">
    <source>
        <dbReference type="EMBL" id="KIK57862.1"/>
    </source>
</evidence>
<dbReference type="AlphaFoldDB" id="A0A0D0CHU8"/>
<sequence>MKNHVSLDWNLRFVYDISKYNRPALPDGVTQERELRKARRVTIVRAKEGNMIDTSDYAPFKSSTDPIDAPPLIAVGMQMRAVGPYQDLAPSLEVLRVPLYAMAPVMAVIVDMVV</sequence>
<dbReference type="OrthoDB" id="3227079at2759"/>
<dbReference type="Proteomes" id="UP000053593">
    <property type="component" value="Unassembled WGS sequence"/>
</dbReference>
<organism evidence="1 2">
    <name type="scientific">Collybiopsis luxurians FD-317 M1</name>
    <dbReference type="NCBI Taxonomy" id="944289"/>
    <lineage>
        <taxon>Eukaryota</taxon>
        <taxon>Fungi</taxon>
        <taxon>Dikarya</taxon>
        <taxon>Basidiomycota</taxon>
        <taxon>Agaricomycotina</taxon>
        <taxon>Agaricomycetes</taxon>
        <taxon>Agaricomycetidae</taxon>
        <taxon>Agaricales</taxon>
        <taxon>Marasmiineae</taxon>
        <taxon>Omphalotaceae</taxon>
        <taxon>Collybiopsis</taxon>
        <taxon>Collybiopsis luxurians</taxon>
    </lineage>
</organism>
<keyword evidence="2" id="KW-1185">Reference proteome</keyword>
<accession>A0A0D0CHU8</accession>
<evidence type="ECO:0000313" key="2">
    <source>
        <dbReference type="Proteomes" id="UP000053593"/>
    </source>
</evidence>
<reference evidence="1 2" key="1">
    <citation type="submission" date="2014-04" db="EMBL/GenBank/DDBJ databases">
        <title>Evolutionary Origins and Diversification of the Mycorrhizal Mutualists.</title>
        <authorList>
            <consortium name="DOE Joint Genome Institute"/>
            <consortium name="Mycorrhizal Genomics Consortium"/>
            <person name="Kohler A."/>
            <person name="Kuo A."/>
            <person name="Nagy L.G."/>
            <person name="Floudas D."/>
            <person name="Copeland A."/>
            <person name="Barry K.W."/>
            <person name="Cichocki N."/>
            <person name="Veneault-Fourrey C."/>
            <person name="LaButti K."/>
            <person name="Lindquist E.A."/>
            <person name="Lipzen A."/>
            <person name="Lundell T."/>
            <person name="Morin E."/>
            <person name="Murat C."/>
            <person name="Riley R."/>
            <person name="Ohm R."/>
            <person name="Sun H."/>
            <person name="Tunlid A."/>
            <person name="Henrissat B."/>
            <person name="Grigoriev I.V."/>
            <person name="Hibbett D.S."/>
            <person name="Martin F."/>
        </authorList>
    </citation>
    <scope>NUCLEOTIDE SEQUENCE [LARGE SCALE GENOMIC DNA]</scope>
    <source>
        <strain evidence="1 2">FD-317 M1</strain>
    </source>
</reference>
<dbReference type="HOGENOM" id="CLU_2121349_0_0_1"/>
<protein>
    <submittedName>
        <fullName evidence="1">Uncharacterized protein</fullName>
    </submittedName>
</protein>
<proteinExistence type="predicted"/>
<name>A0A0D0CHU8_9AGAR</name>